<dbReference type="EMBL" id="ML143402">
    <property type="protein sequence ID" value="TBU31043.1"/>
    <property type="molecule type" value="Genomic_DNA"/>
</dbReference>
<evidence type="ECO:0000313" key="1">
    <source>
        <dbReference type="EMBL" id="TBU31043.1"/>
    </source>
</evidence>
<accession>A0A4V2K113</accession>
<proteinExistence type="predicted"/>
<dbReference type="AlphaFoldDB" id="A0A4V2K113"/>
<dbReference type="Proteomes" id="UP000292957">
    <property type="component" value="Unassembled WGS sequence"/>
</dbReference>
<feature type="non-terminal residue" evidence="1">
    <location>
        <position position="603"/>
    </location>
</feature>
<name>A0A4V2K113_9APHY</name>
<protein>
    <submittedName>
        <fullName evidence="1">Uncharacterized protein</fullName>
    </submittedName>
</protein>
<dbReference type="InterPro" id="IPR032675">
    <property type="entry name" value="LRR_dom_sf"/>
</dbReference>
<reference evidence="1" key="1">
    <citation type="submission" date="2019-01" db="EMBL/GenBank/DDBJ databases">
        <title>Draft genome sequences of three monokaryotic isolates of the white-rot basidiomycete fungus Dichomitus squalens.</title>
        <authorList>
            <consortium name="DOE Joint Genome Institute"/>
            <person name="Lopez S.C."/>
            <person name="Andreopoulos B."/>
            <person name="Pangilinan J."/>
            <person name="Lipzen A."/>
            <person name="Riley R."/>
            <person name="Ahrendt S."/>
            <person name="Ng V."/>
            <person name="Barry K."/>
            <person name="Daum C."/>
            <person name="Grigoriev I.V."/>
            <person name="Hilden K.S."/>
            <person name="Makela M.R."/>
            <person name="de Vries R.P."/>
        </authorList>
    </citation>
    <scope>NUCLEOTIDE SEQUENCE [LARGE SCALE GENOMIC DNA]</scope>
    <source>
        <strain evidence="1">OM18370.1</strain>
    </source>
</reference>
<gene>
    <name evidence="1" type="ORF">BD311DRAFT_795776</name>
</gene>
<dbReference type="OrthoDB" id="2751832at2759"/>
<organism evidence="1">
    <name type="scientific">Dichomitus squalens</name>
    <dbReference type="NCBI Taxonomy" id="114155"/>
    <lineage>
        <taxon>Eukaryota</taxon>
        <taxon>Fungi</taxon>
        <taxon>Dikarya</taxon>
        <taxon>Basidiomycota</taxon>
        <taxon>Agaricomycotina</taxon>
        <taxon>Agaricomycetes</taxon>
        <taxon>Polyporales</taxon>
        <taxon>Polyporaceae</taxon>
        <taxon>Dichomitus</taxon>
    </lineage>
</organism>
<sequence length="603" mass="67199">MRPWEPFTTKARYSTSLLSGVRCLHLSPRFVRQVSQPGPGHSVLAFLETPIVTSTKSPSLAHFPDILYEVFSFFDTDALSWNKDIVHESRRSLAIAARTCRGFASPALGVLWKRLPDDQPLADLLCAFGIAAREHGPVHEVFNGKNGPQRHRLPNRDVSGYPILRIIEEYELRWKQLRGYDIGYCLATSGDPRTHPKWTRFVGYASRVRAITLFAFDGPKWCGLWSELRLAMYGTAILPMLQSVSFCSISQRDLTPGAFALIPPSLRLALPPLASVQLWCKHMSHINHLGVHPQLSDIVELCLLADLPALHYLSISLSKFVVAHESIALRSIATLAVEGSWTDLDTLLNAIRLPLLHTLIVTAYDYGGPASKLAAGASQCFHTTASRHPSITRLSVSTDFGRTPRSSGCVLRPLPIVRDTFEGQLVDVIRPLLSLYAIRHLSLIFSAYLNLSCATSYHVLMAEAWPELEALHLDIHPYIIEHESRPHGGPVHGIVHFARSCPRLRTLHLPAMEVTNENFVAVECARERHGLQTLIVSKVLCPSDRADFARVSKLVEGVFPLTASAFRPERIVMKDKHSWVDGNTRLNDADGENVFDLFARTGH</sequence>
<dbReference type="Gene3D" id="3.80.10.10">
    <property type="entry name" value="Ribonuclease Inhibitor"/>
    <property type="match status" value="1"/>
</dbReference>